<dbReference type="OrthoDB" id="9789144at2"/>
<dbReference type="Proteomes" id="UP000305881">
    <property type="component" value="Chromosome"/>
</dbReference>
<dbReference type="SUPFAM" id="SSF53955">
    <property type="entry name" value="Lysozyme-like"/>
    <property type="match status" value="1"/>
</dbReference>
<evidence type="ECO:0000259" key="2">
    <source>
        <dbReference type="Pfam" id="PF19489"/>
    </source>
</evidence>
<reference evidence="4" key="1">
    <citation type="journal article" date="2019" name="J. Bacteriol.">
        <title>A Mutagenic Screen Identifies a TonB-Dependent Receptor Required for the Lanthanide Metal Switch in the Type I Methanotroph 'Methylotuvimicrobium buryatense' 5GB1C.</title>
        <authorList>
            <person name="Groom J.D."/>
            <person name="Ford S.M."/>
            <person name="Pesesky M.W."/>
            <person name="Lidstrom M.E."/>
        </authorList>
    </citation>
    <scope>NUCLEOTIDE SEQUENCE [LARGE SCALE GENOMIC DNA]</scope>
    <source>
        <strain evidence="4">5GB1C</strain>
    </source>
</reference>
<dbReference type="InterPro" id="IPR045795">
    <property type="entry name" value="SLT_4"/>
</dbReference>
<sequence length="206" mass="24333">MLLSIRSLKIILTAISFLILQACTTAPPKNTENICETFREKSNWYKHAKTSYQKWGVPIPVQMAIIHQESRFVADAAPPRRKLLGFIPWFRKSSAYGYAQALDATWGDYIKYNRRWRADRDDFADAVDFVGWYNHMSHKRLGLAKSNARQLYLAYHEGHTGFRRQTFLQKPWLLKVAEKVDRKARIYDSQLNSCRNEFESKSWFFW</sequence>
<keyword evidence="1" id="KW-0732">Signal</keyword>
<keyword evidence="4" id="KW-1185">Reference proteome</keyword>
<feature type="signal peptide" evidence="1">
    <location>
        <begin position="1"/>
        <end position="22"/>
    </location>
</feature>
<accession>A0A4P9UQ73</accession>
<evidence type="ECO:0000313" key="3">
    <source>
        <dbReference type="EMBL" id="QCW83548.1"/>
    </source>
</evidence>
<gene>
    <name evidence="3" type="ORF">EQU24_15855</name>
</gene>
<proteinExistence type="predicted"/>
<feature type="chain" id="PRO_5020529460" description="Transglycosylase SLT domain-containing protein" evidence="1">
    <location>
        <begin position="23"/>
        <end position="206"/>
    </location>
</feature>
<dbReference type="PROSITE" id="PS51257">
    <property type="entry name" value="PROKAR_LIPOPROTEIN"/>
    <property type="match status" value="1"/>
</dbReference>
<feature type="domain" description="Transglycosylase SLT" evidence="2">
    <location>
        <begin position="13"/>
        <end position="194"/>
    </location>
</feature>
<dbReference type="EMBL" id="CP035467">
    <property type="protein sequence ID" value="QCW83548.1"/>
    <property type="molecule type" value="Genomic_DNA"/>
</dbReference>
<organism evidence="3 4">
    <name type="scientific">Methylotuvimicrobium buryatense</name>
    <name type="common">Methylomicrobium buryatense</name>
    <dbReference type="NCBI Taxonomy" id="95641"/>
    <lineage>
        <taxon>Bacteria</taxon>
        <taxon>Pseudomonadati</taxon>
        <taxon>Pseudomonadota</taxon>
        <taxon>Gammaproteobacteria</taxon>
        <taxon>Methylococcales</taxon>
        <taxon>Methylococcaceae</taxon>
        <taxon>Methylotuvimicrobium</taxon>
    </lineage>
</organism>
<dbReference type="AlphaFoldDB" id="A0A4P9UQ73"/>
<name>A0A4P9UQ73_METBY</name>
<dbReference type="InterPro" id="IPR023346">
    <property type="entry name" value="Lysozyme-like_dom_sf"/>
</dbReference>
<dbReference type="KEGG" id="mbur:EQU24_15855"/>
<dbReference type="Gene3D" id="1.10.530.10">
    <property type="match status" value="1"/>
</dbReference>
<dbReference type="RefSeq" id="WP_017842654.1">
    <property type="nucleotide sequence ID" value="NZ_CP035467.1"/>
</dbReference>
<dbReference type="CDD" id="cd00442">
    <property type="entry name" value="Lyz-like"/>
    <property type="match status" value="1"/>
</dbReference>
<dbReference type="STRING" id="675511.GCA_000341735_04284"/>
<dbReference type="Pfam" id="PF19489">
    <property type="entry name" value="SLT_4"/>
    <property type="match status" value="1"/>
</dbReference>
<evidence type="ECO:0000256" key="1">
    <source>
        <dbReference type="SAM" id="SignalP"/>
    </source>
</evidence>
<protein>
    <recommendedName>
        <fullName evidence="2">Transglycosylase SLT domain-containing protein</fullName>
    </recommendedName>
</protein>
<evidence type="ECO:0000313" key="4">
    <source>
        <dbReference type="Proteomes" id="UP000305881"/>
    </source>
</evidence>